<evidence type="ECO:0000313" key="2">
    <source>
        <dbReference type="Proteomes" id="UP000625316"/>
    </source>
</evidence>
<keyword evidence="2" id="KW-1185">Reference proteome</keyword>
<gene>
    <name evidence="1" type="ORF">IQ266_00660</name>
</gene>
<organism evidence="1 2">
    <name type="scientific">Romeriopsis navalis LEGE 11480</name>
    <dbReference type="NCBI Taxonomy" id="2777977"/>
    <lineage>
        <taxon>Bacteria</taxon>
        <taxon>Bacillati</taxon>
        <taxon>Cyanobacteriota</taxon>
        <taxon>Cyanophyceae</taxon>
        <taxon>Leptolyngbyales</taxon>
        <taxon>Leptolyngbyaceae</taxon>
        <taxon>Romeriopsis</taxon>
        <taxon>Romeriopsis navalis</taxon>
    </lineage>
</organism>
<comment type="caution">
    <text evidence="1">The sequence shown here is derived from an EMBL/GenBank/DDBJ whole genome shotgun (WGS) entry which is preliminary data.</text>
</comment>
<name>A0A928Z2C8_9CYAN</name>
<evidence type="ECO:0000313" key="1">
    <source>
        <dbReference type="EMBL" id="MBE9028265.1"/>
    </source>
</evidence>
<dbReference type="RefSeq" id="WP_264323088.1">
    <property type="nucleotide sequence ID" value="NZ_JADEXQ010000002.1"/>
</dbReference>
<reference evidence="1" key="1">
    <citation type="submission" date="2020-10" db="EMBL/GenBank/DDBJ databases">
        <authorList>
            <person name="Castelo-Branco R."/>
            <person name="Eusebio N."/>
            <person name="Adriana R."/>
            <person name="Vieira A."/>
            <person name="Brugerolle De Fraissinette N."/>
            <person name="Rezende De Castro R."/>
            <person name="Schneider M.P."/>
            <person name="Vasconcelos V."/>
            <person name="Leao P.N."/>
        </authorList>
    </citation>
    <scope>NUCLEOTIDE SEQUENCE</scope>
    <source>
        <strain evidence="1">LEGE 11480</strain>
    </source>
</reference>
<sequence length="74" mass="8355">MQLTVLRLAPLFGVHALICLFHLNARPTFAWWTNQRISPAPTTTTQPTQTPPWIQKVQTTTAKSPSDNLESRVK</sequence>
<dbReference type="AlphaFoldDB" id="A0A928Z2C8"/>
<dbReference type="Proteomes" id="UP000625316">
    <property type="component" value="Unassembled WGS sequence"/>
</dbReference>
<dbReference type="EMBL" id="JADEXQ010000002">
    <property type="protein sequence ID" value="MBE9028265.1"/>
    <property type="molecule type" value="Genomic_DNA"/>
</dbReference>
<accession>A0A928Z2C8</accession>
<proteinExistence type="predicted"/>
<protein>
    <submittedName>
        <fullName evidence="1">Uncharacterized protein</fullName>
    </submittedName>
</protein>